<organism evidence="1 2">
    <name type="scientific">Suttonella ornithocola</name>
    <dbReference type="NCBI Taxonomy" id="279832"/>
    <lineage>
        <taxon>Bacteria</taxon>
        <taxon>Pseudomonadati</taxon>
        <taxon>Pseudomonadota</taxon>
        <taxon>Gammaproteobacteria</taxon>
        <taxon>Cardiobacteriales</taxon>
        <taxon>Cardiobacteriaceae</taxon>
        <taxon>Suttonella</taxon>
    </lineage>
</organism>
<protein>
    <submittedName>
        <fullName evidence="1">Uncharacterized protein</fullName>
    </submittedName>
</protein>
<sequence length="83" mass="9217">MSVLNNKFLSDYVALAEASYADYSEVLNSSSGEKKDFKTKMMESDKDGGAKMVEPLATEVAKHYEVVAHWKDRTDESSFSGTL</sequence>
<evidence type="ECO:0000313" key="1">
    <source>
        <dbReference type="EMBL" id="SUO93720.1"/>
    </source>
</evidence>
<accession>A0A380MM89</accession>
<proteinExistence type="predicted"/>
<dbReference type="AlphaFoldDB" id="A0A380MM89"/>
<gene>
    <name evidence="1" type="ORF">NCTC13337_00368</name>
</gene>
<evidence type="ECO:0000313" key="2">
    <source>
        <dbReference type="Proteomes" id="UP000254601"/>
    </source>
</evidence>
<dbReference type="Proteomes" id="UP000254601">
    <property type="component" value="Unassembled WGS sequence"/>
</dbReference>
<reference evidence="1 2" key="1">
    <citation type="submission" date="2018-06" db="EMBL/GenBank/DDBJ databases">
        <authorList>
            <consortium name="Pathogen Informatics"/>
            <person name="Doyle S."/>
        </authorList>
    </citation>
    <scope>NUCLEOTIDE SEQUENCE [LARGE SCALE GENOMIC DNA]</scope>
    <source>
        <strain evidence="1 2">NCTC13337</strain>
    </source>
</reference>
<keyword evidence="2" id="KW-1185">Reference proteome</keyword>
<name>A0A380MM89_9GAMM</name>
<dbReference type="RefSeq" id="WP_072575574.1">
    <property type="nucleotide sequence ID" value="NZ_LWHB01000013.1"/>
</dbReference>
<dbReference type="EMBL" id="UHIC01000001">
    <property type="protein sequence ID" value="SUO93720.1"/>
    <property type="molecule type" value="Genomic_DNA"/>
</dbReference>